<sequence>MKEILAFDNVRLTYHTRQGEVTALNGLTFSLGEGEFAAMIGPSGCGKSTVLSLAAGILKPSAGKVTRRGSIGYMLQRDELFPWRTIEKNLYLPLEVQKKNTPDRRARAMELAEKYGLSGFLKHYPSELSGGMRQRDALIRTLVMEPDILLLDEPFSALDYQTRLKVASDVSRILRSEQKAALLITHDISEAVSLADRIFVLTARPARLLASHETDFLSPDPLKRREELRFSGWFETLWKELDP</sequence>
<dbReference type="EMBL" id="DXAJ01000029">
    <property type="protein sequence ID" value="HJA02064.1"/>
    <property type="molecule type" value="Genomic_DNA"/>
</dbReference>
<proteinExistence type="predicted"/>
<comment type="caution">
    <text evidence="5">The sequence shown here is derived from an EMBL/GenBank/DDBJ whole genome shotgun (WGS) entry which is preliminary data.</text>
</comment>
<gene>
    <name evidence="5" type="ORF">H9797_01610</name>
</gene>
<dbReference type="Proteomes" id="UP000824221">
    <property type="component" value="Unassembled WGS sequence"/>
</dbReference>
<dbReference type="Pfam" id="PF00005">
    <property type="entry name" value="ABC_tran"/>
    <property type="match status" value="1"/>
</dbReference>
<dbReference type="InterPro" id="IPR027417">
    <property type="entry name" value="P-loop_NTPase"/>
</dbReference>
<dbReference type="InterPro" id="IPR050166">
    <property type="entry name" value="ABC_transporter_ATP-bind"/>
</dbReference>
<dbReference type="PROSITE" id="PS50893">
    <property type="entry name" value="ABC_TRANSPORTER_2"/>
    <property type="match status" value="1"/>
</dbReference>
<dbReference type="InterPro" id="IPR003439">
    <property type="entry name" value="ABC_transporter-like_ATP-bd"/>
</dbReference>
<evidence type="ECO:0000259" key="4">
    <source>
        <dbReference type="PROSITE" id="PS50893"/>
    </source>
</evidence>
<dbReference type="InterPro" id="IPR003593">
    <property type="entry name" value="AAA+_ATPase"/>
</dbReference>
<dbReference type="AlphaFoldDB" id="A0A9D2H191"/>
<feature type="domain" description="ABC transporter" evidence="4">
    <location>
        <begin position="5"/>
        <end position="228"/>
    </location>
</feature>
<evidence type="ECO:0000256" key="1">
    <source>
        <dbReference type="ARBA" id="ARBA00022448"/>
    </source>
</evidence>
<accession>A0A9D2H191</accession>
<evidence type="ECO:0000313" key="6">
    <source>
        <dbReference type="Proteomes" id="UP000824221"/>
    </source>
</evidence>
<evidence type="ECO:0000256" key="2">
    <source>
        <dbReference type="ARBA" id="ARBA00022741"/>
    </source>
</evidence>
<name>A0A9D2H191_9FIRM</name>
<keyword evidence="3 5" id="KW-0067">ATP-binding</keyword>
<reference evidence="5" key="1">
    <citation type="journal article" date="2021" name="PeerJ">
        <title>Extensive microbial diversity within the chicken gut microbiome revealed by metagenomics and culture.</title>
        <authorList>
            <person name="Gilroy R."/>
            <person name="Ravi A."/>
            <person name="Getino M."/>
            <person name="Pursley I."/>
            <person name="Horton D.L."/>
            <person name="Alikhan N.F."/>
            <person name="Baker D."/>
            <person name="Gharbi K."/>
            <person name="Hall N."/>
            <person name="Watson M."/>
            <person name="Adriaenssens E.M."/>
            <person name="Foster-Nyarko E."/>
            <person name="Jarju S."/>
            <person name="Secka A."/>
            <person name="Antonio M."/>
            <person name="Oren A."/>
            <person name="Chaudhuri R.R."/>
            <person name="La Ragione R."/>
            <person name="Hildebrand F."/>
            <person name="Pallen M.J."/>
        </authorList>
    </citation>
    <scope>NUCLEOTIDE SEQUENCE</scope>
    <source>
        <strain evidence="5">CHK156-179</strain>
    </source>
</reference>
<dbReference type="Gene3D" id="3.40.50.300">
    <property type="entry name" value="P-loop containing nucleotide triphosphate hydrolases"/>
    <property type="match status" value="1"/>
</dbReference>
<dbReference type="CDD" id="cd03293">
    <property type="entry name" value="ABC_NrtD_SsuB_transporters"/>
    <property type="match status" value="1"/>
</dbReference>
<organism evidence="5 6">
    <name type="scientific">Candidatus Gallimonas gallistercoris</name>
    <dbReference type="NCBI Taxonomy" id="2838602"/>
    <lineage>
        <taxon>Bacteria</taxon>
        <taxon>Bacillati</taxon>
        <taxon>Bacillota</taxon>
        <taxon>Clostridia</taxon>
        <taxon>Candidatus Gallimonas</taxon>
    </lineage>
</organism>
<protein>
    <submittedName>
        <fullName evidence="5">ABC transporter ATP-binding protein</fullName>
    </submittedName>
</protein>
<keyword evidence="1" id="KW-0813">Transport</keyword>
<dbReference type="SMART" id="SM00382">
    <property type="entry name" value="AAA"/>
    <property type="match status" value="1"/>
</dbReference>
<evidence type="ECO:0000313" key="5">
    <source>
        <dbReference type="EMBL" id="HJA02064.1"/>
    </source>
</evidence>
<dbReference type="PANTHER" id="PTHR42788:SF21">
    <property type="entry name" value="ABC TRANSPORTER ATP-BINDING PROTEIN"/>
    <property type="match status" value="1"/>
</dbReference>
<evidence type="ECO:0000256" key="3">
    <source>
        <dbReference type="ARBA" id="ARBA00022840"/>
    </source>
</evidence>
<dbReference type="PANTHER" id="PTHR42788">
    <property type="entry name" value="TAURINE IMPORT ATP-BINDING PROTEIN-RELATED"/>
    <property type="match status" value="1"/>
</dbReference>
<keyword evidence="2" id="KW-0547">Nucleotide-binding</keyword>
<reference evidence="5" key="2">
    <citation type="submission" date="2021-04" db="EMBL/GenBank/DDBJ databases">
        <authorList>
            <person name="Gilroy R."/>
        </authorList>
    </citation>
    <scope>NUCLEOTIDE SEQUENCE</scope>
    <source>
        <strain evidence="5">CHK156-179</strain>
    </source>
</reference>
<dbReference type="GO" id="GO:0005524">
    <property type="term" value="F:ATP binding"/>
    <property type="evidence" value="ECO:0007669"/>
    <property type="project" value="UniProtKB-KW"/>
</dbReference>
<dbReference type="SUPFAM" id="SSF52540">
    <property type="entry name" value="P-loop containing nucleoside triphosphate hydrolases"/>
    <property type="match status" value="1"/>
</dbReference>
<dbReference type="GO" id="GO:0016887">
    <property type="term" value="F:ATP hydrolysis activity"/>
    <property type="evidence" value="ECO:0007669"/>
    <property type="project" value="InterPro"/>
</dbReference>